<dbReference type="GO" id="GO:0009099">
    <property type="term" value="P:L-valine biosynthetic process"/>
    <property type="evidence" value="ECO:0007669"/>
    <property type="project" value="UniProtKB-UniPathway"/>
</dbReference>
<dbReference type="GO" id="GO:0003984">
    <property type="term" value="F:acetolactate synthase activity"/>
    <property type="evidence" value="ECO:0007669"/>
    <property type="project" value="UniProtKB-EC"/>
</dbReference>
<evidence type="ECO:0000256" key="7">
    <source>
        <dbReference type="ARBA" id="ARBA00023052"/>
    </source>
</evidence>
<sequence>MAAYLVHNQVAAFGVVGNGNIHMVSAMVEAGGEYTAVRHEAGAVAAADAYYRASGKIAVATTTYGPGFSNALTPLTEAQAARVPLVYVTSDIPTTGARPIDINQRGVLEALGIHHVCLTLDNATTVLAEAFAWARQHSAPAVVMVAHDLCDRVLPEHATTEGHAAAALDEIPLHHPAVPASAAAVSKVATLLSQARRPLFVIGRGAVESGMHESILGMADRIGGLVCTTAWATNSVQSPWNLGIAGGFSHRGRLDLFRSADVVVVCGASLNKLQTRGGGLFGSDATLIRIDSSHSPGGFIRPTHEVHADLADAIPRIVRQLDSAMPNGIHGGLRTTHPTWREDIRELPPCESEEHDPGCFAEVDPSDGRLDPRFVLRRLAELLPSERTIVTDGGHFLGWVPKYLTGPDQHGLIMVGAAIMTIGLGLPSAVGAAVARPERFTALITGDGGCLMAAADAESFLRARETEGHAGRGVIVLNDAAYGAEVHQYSPKGLNEKSMLLEEVDFSQLGAPFGVEGITISRPEQLAEGGELAQFLERQLAGSSAGAAHATSRDTRHGSSHPGPSFVIDIRISRGPVADFLKEL</sequence>
<dbReference type="Gene3D" id="3.40.50.1220">
    <property type="entry name" value="TPP-binding domain"/>
    <property type="match status" value="1"/>
</dbReference>
<keyword evidence="7 10" id="KW-0786">Thiamine pyrophosphate</keyword>
<dbReference type="InterPro" id="IPR029061">
    <property type="entry name" value="THDP-binding"/>
</dbReference>
<accession>F8DZC5</accession>
<evidence type="ECO:0000259" key="14">
    <source>
        <dbReference type="Pfam" id="PF02776"/>
    </source>
</evidence>
<organism evidence="15 16">
    <name type="scientific">Corynebacterium resistens (strain DSM 45100 / JCM 12819 / GTC 2026 / SICGH 158)</name>
    <dbReference type="NCBI Taxonomy" id="662755"/>
    <lineage>
        <taxon>Bacteria</taxon>
        <taxon>Bacillati</taxon>
        <taxon>Actinomycetota</taxon>
        <taxon>Actinomycetes</taxon>
        <taxon>Mycobacteriales</taxon>
        <taxon>Corynebacteriaceae</taxon>
        <taxon>Corynebacterium</taxon>
    </lineage>
</organism>
<dbReference type="KEGG" id="crd:CRES_0661"/>
<dbReference type="STRING" id="662755.CRES_0661"/>
<comment type="pathway">
    <text evidence="1">Amino-acid biosynthesis; L-isoleucine biosynthesis; L-isoleucine from 2-oxobutanoate: step 1/4.</text>
</comment>
<evidence type="ECO:0000256" key="8">
    <source>
        <dbReference type="ARBA" id="ARBA00023304"/>
    </source>
</evidence>
<evidence type="ECO:0000256" key="9">
    <source>
        <dbReference type="ARBA" id="ARBA00048670"/>
    </source>
</evidence>
<dbReference type="PANTHER" id="PTHR18968">
    <property type="entry name" value="THIAMINE PYROPHOSPHATE ENZYMES"/>
    <property type="match status" value="1"/>
</dbReference>
<dbReference type="eggNOG" id="COG0028">
    <property type="taxonomic scope" value="Bacteria"/>
</dbReference>
<feature type="region of interest" description="Disordered" evidence="11">
    <location>
        <begin position="544"/>
        <end position="565"/>
    </location>
</feature>
<evidence type="ECO:0000256" key="4">
    <source>
        <dbReference type="ARBA" id="ARBA00013145"/>
    </source>
</evidence>
<keyword evidence="16" id="KW-1185">Reference proteome</keyword>
<dbReference type="InterPro" id="IPR011766">
    <property type="entry name" value="TPP_enzyme_TPP-bd"/>
</dbReference>
<feature type="domain" description="Thiamine pyrophosphate enzyme N-terminal TPP-binding" evidence="14">
    <location>
        <begin position="10"/>
        <end position="98"/>
    </location>
</feature>
<evidence type="ECO:0000256" key="5">
    <source>
        <dbReference type="ARBA" id="ARBA00022630"/>
    </source>
</evidence>
<dbReference type="AlphaFoldDB" id="F8DZC5"/>
<dbReference type="Pfam" id="PF02776">
    <property type="entry name" value="TPP_enzyme_N"/>
    <property type="match status" value="1"/>
</dbReference>
<protein>
    <recommendedName>
        <fullName evidence="4">acetolactate synthase</fullName>
        <ecNumber evidence="4">2.2.1.6</ecNumber>
    </recommendedName>
</protein>
<dbReference type="UniPathway" id="UPA00049">
    <property type="reaction ID" value="UER00059"/>
</dbReference>
<keyword evidence="8" id="KW-0028">Amino-acid biosynthesis</keyword>
<dbReference type="PANTHER" id="PTHR18968:SF13">
    <property type="entry name" value="ACETOLACTATE SYNTHASE CATALYTIC SUBUNIT, MITOCHONDRIAL"/>
    <property type="match status" value="1"/>
</dbReference>
<dbReference type="InterPro" id="IPR012000">
    <property type="entry name" value="Thiamin_PyroP_enz_cen_dom"/>
</dbReference>
<evidence type="ECO:0000256" key="1">
    <source>
        <dbReference type="ARBA" id="ARBA00004974"/>
    </source>
</evidence>
<dbReference type="InterPro" id="IPR012001">
    <property type="entry name" value="Thiamin_PyroP_enz_TPP-bd_dom"/>
</dbReference>
<evidence type="ECO:0000256" key="6">
    <source>
        <dbReference type="ARBA" id="ARBA00022827"/>
    </source>
</evidence>
<comment type="pathway">
    <text evidence="2">Amino-acid biosynthesis; L-valine biosynthesis; L-valine from pyruvate: step 1/4.</text>
</comment>
<dbReference type="CDD" id="cd00568">
    <property type="entry name" value="TPP_enzymes"/>
    <property type="match status" value="1"/>
</dbReference>
<keyword evidence="5" id="KW-0285">Flavoprotein</keyword>
<dbReference type="GO" id="GO:0050660">
    <property type="term" value="F:flavin adenine dinucleotide binding"/>
    <property type="evidence" value="ECO:0007669"/>
    <property type="project" value="TreeGrafter"/>
</dbReference>
<dbReference type="GO" id="GO:0030976">
    <property type="term" value="F:thiamine pyrophosphate binding"/>
    <property type="evidence" value="ECO:0007669"/>
    <property type="project" value="InterPro"/>
</dbReference>
<gene>
    <name evidence="15" type="ordered locus">CRES_0661</name>
</gene>
<keyword evidence="8" id="KW-0100">Branched-chain amino acid biosynthesis</keyword>
<dbReference type="Gene3D" id="3.40.50.970">
    <property type="match status" value="2"/>
</dbReference>
<dbReference type="HOGENOM" id="CLU_013748_3_4_11"/>
<dbReference type="Pfam" id="PF02775">
    <property type="entry name" value="TPP_enzyme_C"/>
    <property type="match status" value="1"/>
</dbReference>
<evidence type="ECO:0000313" key="16">
    <source>
        <dbReference type="Proteomes" id="UP000000492"/>
    </source>
</evidence>
<evidence type="ECO:0000256" key="3">
    <source>
        <dbReference type="ARBA" id="ARBA00007812"/>
    </source>
</evidence>
<dbReference type="CDD" id="cd07035">
    <property type="entry name" value="TPP_PYR_POX_like"/>
    <property type="match status" value="1"/>
</dbReference>
<evidence type="ECO:0000259" key="13">
    <source>
        <dbReference type="Pfam" id="PF02775"/>
    </source>
</evidence>
<dbReference type="EC" id="2.2.1.6" evidence="4"/>
<dbReference type="UniPathway" id="UPA00047">
    <property type="reaction ID" value="UER00055"/>
</dbReference>
<name>F8DZC5_CORRG</name>
<dbReference type="InterPro" id="IPR045229">
    <property type="entry name" value="TPP_enz"/>
</dbReference>
<evidence type="ECO:0000259" key="12">
    <source>
        <dbReference type="Pfam" id="PF00205"/>
    </source>
</evidence>
<keyword evidence="6" id="KW-0274">FAD</keyword>
<dbReference type="Pfam" id="PF00205">
    <property type="entry name" value="TPP_enzyme_M"/>
    <property type="match status" value="1"/>
</dbReference>
<feature type="domain" description="Thiamine pyrophosphate enzyme central" evidence="12">
    <location>
        <begin position="185"/>
        <end position="314"/>
    </location>
</feature>
<dbReference type="SUPFAM" id="SSF52467">
    <property type="entry name" value="DHS-like NAD/FAD-binding domain"/>
    <property type="match status" value="1"/>
</dbReference>
<comment type="catalytic activity">
    <reaction evidence="9">
        <text>2 pyruvate + H(+) = (2S)-2-acetolactate + CO2</text>
        <dbReference type="Rhea" id="RHEA:25249"/>
        <dbReference type="ChEBI" id="CHEBI:15361"/>
        <dbReference type="ChEBI" id="CHEBI:15378"/>
        <dbReference type="ChEBI" id="CHEBI:16526"/>
        <dbReference type="ChEBI" id="CHEBI:58476"/>
        <dbReference type="EC" id="2.2.1.6"/>
    </reaction>
</comment>
<dbReference type="Proteomes" id="UP000000492">
    <property type="component" value="Chromosome"/>
</dbReference>
<comment type="similarity">
    <text evidence="3 10">Belongs to the TPP enzyme family.</text>
</comment>
<dbReference type="GO" id="GO:0005948">
    <property type="term" value="C:acetolactate synthase complex"/>
    <property type="evidence" value="ECO:0007669"/>
    <property type="project" value="TreeGrafter"/>
</dbReference>
<evidence type="ECO:0000256" key="2">
    <source>
        <dbReference type="ARBA" id="ARBA00005025"/>
    </source>
</evidence>
<feature type="domain" description="Thiamine pyrophosphate enzyme TPP-binding" evidence="13">
    <location>
        <begin position="393"/>
        <end position="528"/>
    </location>
</feature>
<reference evidence="15 16" key="1">
    <citation type="journal article" date="2012" name="BMC Genomics">
        <title>Complete genome sequence, lifestyle, and multi-drug resistance of the human pathogen Corynebacterium resistens DSM 45100 isolated from blood samples of a leukemia patient.</title>
        <authorList>
            <person name="Schroder J."/>
            <person name="Maus I."/>
            <person name="Meyer K."/>
            <person name="Wordemann S."/>
            <person name="Blom J."/>
            <person name="Jaenicke S."/>
            <person name="Schneider J."/>
            <person name="Trost E."/>
            <person name="Tauch A."/>
        </authorList>
    </citation>
    <scope>NUCLEOTIDE SEQUENCE [LARGE SCALE GENOMIC DNA]</scope>
    <source>
        <strain evidence="16">DSM 45100 / JCM 12819 / CCUG 50093 / GTC 2026 / SICGH 158</strain>
    </source>
</reference>
<dbReference type="SUPFAM" id="SSF52518">
    <property type="entry name" value="Thiamin diphosphate-binding fold (THDP-binding)"/>
    <property type="match status" value="2"/>
</dbReference>
<dbReference type="GO" id="GO:0009097">
    <property type="term" value="P:isoleucine biosynthetic process"/>
    <property type="evidence" value="ECO:0007669"/>
    <property type="project" value="UniProtKB-UniPathway"/>
</dbReference>
<evidence type="ECO:0000256" key="10">
    <source>
        <dbReference type="RuleBase" id="RU362132"/>
    </source>
</evidence>
<dbReference type="EMBL" id="CP002857">
    <property type="protein sequence ID" value="AEI09019.1"/>
    <property type="molecule type" value="Genomic_DNA"/>
</dbReference>
<dbReference type="InterPro" id="IPR029035">
    <property type="entry name" value="DHS-like_NAD/FAD-binding_dom"/>
</dbReference>
<evidence type="ECO:0000256" key="11">
    <source>
        <dbReference type="SAM" id="MobiDB-lite"/>
    </source>
</evidence>
<evidence type="ECO:0000313" key="15">
    <source>
        <dbReference type="EMBL" id="AEI09019.1"/>
    </source>
</evidence>
<dbReference type="GO" id="GO:0000287">
    <property type="term" value="F:magnesium ion binding"/>
    <property type="evidence" value="ECO:0007669"/>
    <property type="project" value="InterPro"/>
</dbReference>
<proteinExistence type="inferred from homology"/>